<feature type="transmembrane region" description="Helical" evidence="2">
    <location>
        <begin position="117"/>
        <end position="136"/>
    </location>
</feature>
<dbReference type="RefSeq" id="WP_144087471.1">
    <property type="nucleotide sequence ID" value="NZ_VMHE01000001.1"/>
</dbReference>
<keyword evidence="2" id="KW-0812">Transmembrane</keyword>
<dbReference type="EMBL" id="VMHE01000001">
    <property type="protein sequence ID" value="TSJ67712.1"/>
    <property type="molecule type" value="Genomic_DNA"/>
</dbReference>
<gene>
    <name evidence="3" type="ORF">FPQ13_01210</name>
</gene>
<dbReference type="OrthoDB" id="2943217at2"/>
<feature type="transmembrane region" description="Helical" evidence="2">
    <location>
        <begin position="82"/>
        <end position="111"/>
    </location>
</feature>
<name>A0A556PTK2_9BACI</name>
<feature type="compositionally biased region" description="Polar residues" evidence="1">
    <location>
        <begin position="7"/>
        <end position="29"/>
    </location>
</feature>
<keyword evidence="2" id="KW-0472">Membrane</keyword>
<accession>A0A556PTK2</accession>
<evidence type="ECO:0000256" key="1">
    <source>
        <dbReference type="SAM" id="MobiDB-lite"/>
    </source>
</evidence>
<comment type="caution">
    <text evidence="3">The sequence shown here is derived from an EMBL/GenBank/DDBJ whole genome shotgun (WGS) entry which is preliminary data.</text>
</comment>
<dbReference type="AlphaFoldDB" id="A0A556PTK2"/>
<proteinExistence type="predicted"/>
<keyword evidence="2" id="KW-1133">Transmembrane helix</keyword>
<reference evidence="3 4" key="1">
    <citation type="submission" date="2019-07" db="EMBL/GenBank/DDBJ databases">
        <title>Allobacillus sp. nov. SKP isolated from shrimp paste of Euphausiacea.</title>
        <authorList>
            <person name="Kanchanasin P."/>
            <person name="Tanasupawat S."/>
            <person name="Shi W."/>
            <person name="Wu L."/>
            <person name="Ma J."/>
        </authorList>
    </citation>
    <scope>NUCLEOTIDE SEQUENCE [LARGE SCALE GENOMIC DNA]</scope>
    <source>
        <strain evidence="3 4">SKP4-8</strain>
    </source>
</reference>
<dbReference type="Proteomes" id="UP000316425">
    <property type="component" value="Unassembled WGS sequence"/>
</dbReference>
<organism evidence="3 4">
    <name type="scientific">Allobacillus salarius</name>
    <dbReference type="NCBI Taxonomy" id="1955272"/>
    <lineage>
        <taxon>Bacteria</taxon>
        <taxon>Bacillati</taxon>
        <taxon>Bacillota</taxon>
        <taxon>Bacilli</taxon>
        <taxon>Bacillales</taxon>
        <taxon>Bacillaceae</taxon>
        <taxon>Allobacillus</taxon>
    </lineage>
</organism>
<feature type="region of interest" description="Disordered" evidence="1">
    <location>
        <begin position="1"/>
        <end position="40"/>
    </location>
</feature>
<evidence type="ECO:0000313" key="3">
    <source>
        <dbReference type="EMBL" id="TSJ67712.1"/>
    </source>
</evidence>
<protein>
    <recommendedName>
        <fullName evidence="5">DUF4190 domain-containing protein</fullName>
    </recommendedName>
</protein>
<sequence>MKDDQYNNESEYTSNQDDFTSTSHVNEQNTDSEQEVESINHYDTEFTADAPAINPHESSRSEVKKYDKRTNMKVRAQHGWGWLALSVAVISFFIWTIFFAIVGGVLGVYAIRKNSLILGNAAIILSMFAVIFRLMVNPII</sequence>
<evidence type="ECO:0000256" key="2">
    <source>
        <dbReference type="SAM" id="Phobius"/>
    </source>
</evidence>
<keyword evidence="4" id="KW-1185">Reference proteome</keyword>
<evidence type="ECO:0000313" key="4">
    <source>
        <dbReference type="Proteomes" id="UP000316425"/>
    </source>
</evidence>
<evidence type="ECO:0008006" key="5">
    <source>
        <dbReference type="Google" id="ProtNLM"/>
    </source>
</evidence>